<dbReference type="PRINTS" id="PR00344">
    <property type="entry name" value="BCTRLSENSOR"/>
</dbReference>
<dbReference type="GO" id="GO:0007234">
    <property type="term" value="P:osmosensory signaling via phosphorelay pathway"/>
    <property type="evidence" value="ECO:0007669"/>
    <property type="project" value="TreeGrafter"/>
</dbReference>
<dbReference type="Proteomes" id="UP000293638">
    <property type="component" value="Unassembled WGS sequence"/>
</dbReference>
<dbReference type="GO" id="GO:0000156">
    <property type="term" value="F:phosphorelay response regulator activity"/>
    <property type="evidence" value="ECO:0007669"/>
    <property type="project" value="TreeGrafter"/>
</dbReference>
<evidence type="ECO:0000256" key="5">
    <source>
        <dbReference type="ARBA" id="ARBA00022679"/>
    </source>
</evidence>
<dbReference type="GO" id="GO:0030295">
    <property type="term" value="F:protein kinase activator activity"/>
    <property type="evidence" value="ECO:0007669"/>
    <property type="project" value="TreeGrafter"/>
</dbReference>
<evidence type="ECO:0000256" key="1">
    <source>
        <dbReference type="ARBA" id="ARBA00000085"/>
    </source>
</evidence>
<accession>A0A4V2F4Z3</accession>
<dbReference type="InterPro" id="IPR004358">
    <property type="entry name" value="Sig_transdc_His_kin-like_C"/>
</dbReference>
<comment type="subcellular location">
    <subcellularLocation>
        <location evidence="2">Cell membrane</location>
    </subcellularLocation>
</comment>
<evidence type="ECO:0000256" key="7">
    <source>
        <dbReference type="ARBA" id="ARBA00023012"/>
    </source>
</evidence>
<protein>
    <recommendedName>
        <fullName evidence="8">Sensor-like histidine kinase SenX3</fullName>
        <ecNumber evidence="3">2.7.13.3</ecNumber>
    </recommendedName>
</protein>
<evidence type="ECO:0000256" key="3">
    <source>
        <dbReference type="ARBA" id="ARBA00012438"/>
    </source>
</evidence>
<keyword evidence="5" id="KW-0808">Transferase</keyword>
<name>A0A4V2F4Z3_9ACTN</name>
<dbReference type="SMART" id="SM00388">
    <property type="entry name" value="HisKA"/>
    <property type="match status" value="1"/>
</dbReference>
<keyword evidence="12" id="KW-1185">Reference proteome</keyword>
<dbReference type="SMART" id="SM00065">
    <property type="entry name" value="GAF"/>
    <property type="match status" value="1"/>
</dbReference>
<dbReference type="Gene3D" id="1.10.287.130">
    <property type="match status" value="1"/>
</dbReference>
<reference evidence="11 12" key="1">
    <citation type="submission" date="2019-02" db="EMBL/GenBank/DDBJ databases">
        <title>Genomic Encyclopedia of Type Strains, Phase IV (KMG-IV): sequencing the most valuable type-strain genomes for metagenomic binning, comparative biology and taxonomic classification.</title>
        <authorList>
            <person name="Goeker M."/>
        </authorList>
    </citation>
    <scope>NUCLEOTIDE SEQUENCE [LARGE SCALE GENOMIC DNA]</scope>
    <source>
        <strain evidence="11 12">DSM 45622</strain>
    </source>
</reference>
<dbReference type="CDD" id="cd00082">
    <property type="entry name" value="HisKA"/>
    <property type="match status" value="1"/>
</dbReference>
<dbReference type="Gene3D" id="3.30.450.40">
    <property type="match status" value="1"/>
</dbReference>
<sequence>MTEAGAASPSTSTRDDLELRRLEALHEYELLDQPADDELEAAVRVAASVAGVPTATINLIDENRQCQLTTVGFAGTDSPRSDSMCALKFLEGRTVHVFDASQHPDYRDNPWVTGLLADVRFYASVPLVTPQGHVLGTLCVFDSAVKALSADQLLRLEDCAALVLALFERRRQARRTYELAEELQARRAELERSNRELAEFAAVASHDLGSPLTTVSGYLELLEDLRGGELDEDALSWVQTARRGVSRMQGLIAALLSYASAGSGSGAGRRGQVDCGAVLADVLGDLELAVSEAGAEVVAGELPTAYADATLLRQLLQNLVANALRYRRPEGACRIAVTAERTPAGWTFRVADNGRGIPADDRQRVFGMFATAAGSGRPGGRTPGGFGIGLATCQRIVERHGGTIWAEETPGGGATLAFTLPQR</sequence>
<dbReference type="PROSITE" id="PS50109">
    <property type="entry name" value="HIS_KIN"/>
    <property type="match status" value="1"/>
</dbReference>
<gene>
    <name evidence="11" type="ORF">EV189_0250</name>
</gene>
<dbReference type="PANTHER" id="PTHR42878:SF15">
    <property type="entry name" value="BACTERIOPHYTOCHROME"/>
    <property type="match status" value="1"/>
</dbReference>
<dbReference type="InterPro" id="IPR005467">
    <property type="entry name" value="His_kinase_dom"/>
</dbReference>
<feature type="domain" description="Histidine kinase" evidence="10">
    <location>
        <begin position="203"/>
        <end position="423"/>
    </location>
</feature>
<dbReference type="Pfam" id="PF02518">
    <property type="entry name" value="HATPase_c"/>
    <property type="match status" value="1"/>
</dbReference>
<proteinExistence type="predicted"/>
<dbReference type="AlphaFoldDB" id="A0A4V2F4Z3"/>
<comment type="catalytic activity">
    <reaction evidence="1">
        <text>ATP + protein L-histidine = ADP + protein N-phospho-L-histidine.</text>
        <dbReference type="EC" id="2.7.13.3"/>
    </reaction>
</comment>
<dbReference type="GO" id="GO:0000155">
    <property type="term" value="F:phosphorelay sensor kinase activity"/>
    <property type="evidence" value="ECO:0007669"/>
    <property type="project" value="InterPro"/>
</dbReference>
<dbReference type="InterPro" id="IPR036890">
    <property type="entry name" value="HATPase_C_sf"/>
</dbReference>
<dbReference type="InterPro" id="IPR036097">
    <property type="entry name" value="HisK_dim/P_sf"/>
</dbReference>
<dbReference type="SUPFAM" id="SSF55781">
    <property type="entry name" value="GAF domain-like"/>
    <property type="match status" value="1"/>
</dbReference>
<dbReference type="SUPFAM" id="SSF55874">
    <property type="entry name" value="ATPase domain of HSP90 chaperone/DNA topoisomerase II/histidine kinase"/>
    <property type="match status" value="1"/>
</dbReference>
<dbReference type="Gene3D" id="3.30.565.10">
    <property type="entry name" value="Histidine kinase-like ATPase, C-terminal domain"/>
    <property type="match status" value="1"/>
</dbReference>
<feature type="coiled-coil region" evidence="9">
    <location>
        <begin position="173"/>
        <end position="200"/>
    </location>
</feature>
<keyword evidence="9" id="KW-0175">Coiled coil</keyword>
<dbReference type="SMART" id="SM00387">
    <property type="entry name" value="HATPase_c"/>
    <property type="match status" value="1"/>
</dbReference>
<comment type="caution">
    <text evidence="11">The sequence shown here is derived from an EMBL/GenBank/DDBJ whole genome shotgun (WGS) entry which is preliminary data.</text>
</comment>
<evidence type="ECO:0000256" key="9">
    <source>
        <dbReference type="SAM" id="Coils"/>
    </source>
</evidence>
<keyword evidence="6" id="KW-0418">Kinase</keyword>
<dbReference type="InterPro" id="IPR003018">
    <property type="entry name" value="GAF"/>
</dbReference>
<evidence type="ECO:0000259" key="10">
    <source>
        <dbReference type="PROSITE" id="PS50109"/>
    </source>
</evidence>
<keyword evidence="7" id="KW-0902">Two-component regulatory system</keyword>
<dbReference type="InterPro" id="IPR003661">
    <property type="entry name" value="HisK_dim/P_dom"/>
</dbReference>
<dbReference type="InterPro" id="IPR003594">
    <property type="entry name" value="HATPase_dom"/>
</dbReference>
<evidence type="ECO:0000313" key="11">
    <source>
        <dbReference type="EMBL" id="RZS91019.1"/>
    </source>
</evidence>
<dbReference type="PANTHER" id="PTHR42878">
    <property type="entry name" value="TWO-COMPONENT HISTIDINE KINASE"/>
    <property type="match status" value="1"/>
</dbReference>
<dbReference type="SUPFAM" id="SSF47384">
    <property type="entry name" value="Homodimeric domain of signal transducing histidine kinase"/>
    <property type="match status" value="1"/>
</dbReference>
<dbReference type="InterPro" id="IPR050351">
    <property type="entry name" value="BphY/WalK/GraS-like"/>
</dbReference>
<dbReference type="Pfam" id="PF00512">
    <property type="entry name" value="HisKA"/>
    <property type="match status" value="1"/>
</dbReference>
<dbReference type="InterPro" id="IPR029016">
    <property type="entry name" value="GAF-like_dom_sf"/>
</dbReference>
<dbReference type="EC" id="2.7.13.3" evidence="3"/>
<dbReference type="RefSeq" id="WP_130491137.1">
    <property type="nucleotide sequence ID" value="NZ_SGXD01000001.1"/>
</dbReference>
<keyword evidence="4" id="KW-0597">Phosphoprotein</keyword>
<evidence type="ECO:0000256" key="8">
    <source>
        <dbReference type="ARBA" id="ARBA00039401"/>
    </source>
</evidence>
<organism evidence="11 12">
    <name type="scientific">Motilibacter rhizosphaerae</name>
    <dbReference type="NCBI Taxonomy" id="598652"/>
    <lineage>
        <taxon>Bacteria</taxon>
        <taxon>Bacillati</taxon>
        <taxon>Actinomycetota</taxon>
        <taxon>Actinomycetes</taxon>
        <taxon>Motilibacterales</taxon>
        <taxon>Motilibacteraceae</taxon>
        <taxon>Motilibacter</taxon>
    </lineage>
</organism>
<dbReference type="OrthoDB" id="9808408at2"/>
<dbReference type="GO" id="GO:0005886">
    <property type="term" value="C:plasma membrane"/>
    <property type="evidence" value="ECO:0007669"/>
    <property type="project" value="UniProtKB-SubCell"/>
</dbReference>
<evidence type="ECO:0000256" key="2">
    <source>
        <dbReference type="ARBA" id="ARBA00004236"/>
    </source>
</evidence>
<evidence type="ECO:0000256" key="4">
    <source>
        <dbReference type="ARBA" id="ARBA00022553"/>
    </source>
</evidence>
<evidence type="ECO:0000256" key="6">
    <source>
        <dbReference type="ARBA" id="ARBA00022777"/>
    </source>
</evidence>
<evidence type="ECO:0000313" key="12">
    <source>
        <dbReference type="Proteomes" id="UP000293638"/>
    </source>
</evidence>
<dbReference type="EMBL" id="SGXD01000001">
    <property type="protein sequence ID" value="RZS91019.1"/>
    <property type="molecule type" value="Genomic_DNA"/>
</dbReference>